<keyword evidence="1" id="KW-0812">Transmembrane</keyword>
<feature type="transmembrane region" description="Helical" evidence="1">
    <location>
        <begin position="59"/>
        <end position="77"/>
    </location>
</feature>
<dbReference type="OrthoDB" id="1936751at2759"/>
<dbReference type="PANTHER" id="PTHR34781:SF2">
    <property type="entry name" value="TRANSMEMBRANE PROTEIN"/>
    <property type="match status" value="1"/>
</dbReference>
<comment type="caution">
    <text evidence="2">The sequence shown here is derived from an EMBL/GenBank/DDBJ whole genome shotgun (WGS) entry which is preliminary data.</text>
</comment>
<name>A0A843UHY9_COLES</name>
<evidence type="ECO:0000313" key="3">
    <source>
        <dbReference type="Proteomes" id="UP000652761"/>
    </source>
</evidence>
<sequence>MRGQDQLSRLLDEFCALVFDILHPPPPLPVPFPEEASPLGRAVASGPPMLAVGRRPPQVSAAGFASLLLGVSLALMLCGSVTFMIGFILMPWVLGLVVVLHFLGILSNLSALGRSIISPAPPSPKSPQKMSGTRFEILEMTMDGGAGVVVGAAGLGRVGGGFPGSVLQQASFSPNFQSCSYRMCHASSTPIAVAELAGPKYILRFHGTIMKPGRHEPSAFLDTNLPILKPHNPISTILLAILTS</sequence>
<dbReference type="AlphaFoldDB" id="A0A843UHY9"/>
<dbReference type="PANTHER" id="PTHR34781">
    <property type="entry name" value="TRANSMEMBRANE PROTEIN"/>
    <property type="match status" value="1"/>
</dbReference>
<keyword evidence="1" id="KW-0472">Membrane</keyword>
<reference evidence="2" key="1">
    <citation type="submission" date="2017-07" db="EMBL/GenBank/DDBJ databases">
        <title>Taro Niue Genome Assembly and Annotation.</title>
        <authorList>
            <person name="Atibalentja N."/>
            <person name="Keating K."/>
            <person name="Fields C.J."/>
        </authorList>
    </citation>
    <scope>NUCLEOTIDE SEQUENCE</scope>
    <source>
        <strain evidence="2">Niue_2</strain>
        <tissue evidence="2">Leaf</tissue>
    </source>
</reference>
<keyword evidence="1" id="KW-1133">Transmembrane helix</keyword>
<keyword evidence="3" id="KW-1185">Reference proteome</keyword>
<dbReference type="Proteomes" id="UP000652761">
    <property type="component" value="Unassembled WGS sequence"/>
</dbReference>
<feature type="transmembrane region" description="Helical" evidence="1">
    <location>
        <begin position="83"/>
        <end position="106"/>
    </location>
</feature>
<evidence type="ECO:0000256" key="1">
    <source>
        <dbReference type="SAM" id="Phobius"/>
    </source>
</evidence>
<proteinExistence type="predicted"/>
<dbReference type="EMBL" id="NMUH01000570">
    <property type="protein sequence ID" value="MQL81500.1"/>
    <property type="molecule type" value="Genomic_DNA"/>
</dbReference>
<organism evidence="2 3">
    <name type="scientific">Colocasia esculenta</name>
    <name type="common">Wild taro</name>
    <name type="synonym">Arum esculentum</name>
    <dbReference type="NCBI Taxonomy" id="4460"/>
    <lineage>
        <taxon>Eukaryota</taxon>
        <taxon>Viridiplantae</taxon>
        <taxon>Streptophyta</taxon>
        <taxon>Embryophyta</taxon>
        <taxon>Tracheophyta</taxon>
        <taxon>Spermatophyta</taxon>
        <taxon>Magnoliopsida</taxon>
        <taxon>Liliopsida</taxon>
        <taxon>Araceae</taxon>
        <taxon>Aroideae</taxon>
        <taxon>Colocasieae</taxon>
        <taxon>Colocasia</taxon>
    </lineage>
</organism>
<protein>
    <submittedName>
        <fullName evidence="2">Uncharacterized protein</fullName>
    </submittedName>
</protein>
<gene>
    <name evidence="2" type="ORF">Taro_013962</name>
</gene>
<accession>A0A843UHY9</accession>
<evidence type="ECO:0000313" key="2">
    <source>
        <dbReference type="EMBL" id="MQL81500.1"/>
    </source>
</evidence>